<evidence type="ECO:0000313" key="3">
    <source>
        <dbReference type="Proteomes" id="UP000663845"/>
    </source>
</evidence>
<gene>
    <name evidence="2" type="ORF">JYZ213_LOCUS25816</name>
</gene>
<sequence length="82" mass="9313">MLSQQQQQSSNDELNTHSIAEQIIDNKQEQKLKRIVPTNEEKLLTSNIADQQTEKALIIPSTTKRYQSSKVKTNSSRTLGTK</sequence>
<protein>
    <submittedName>
        <fullName evidence="2">Uncharacterized protein</fullName>
    </submittedName>
</protein>
<dbReference type="AlphaFoldDB" id="A0A814UYU9"/>
<evidence type="ECO:0000256" key="1">
    <source>
        <dbReference type="SAM" id="MobiDB-lite"/>
    </source>
</evidence>
<feature type="region of interest" description="Disordered" evidence="1">
    <location>
        <begin position="63"/>
        <end position="82"/>
    </location>
</feature>
<reference evidence="2" key="1">
    <citation type="submission" date="2021-02" db="EMBL/GenBank/DDBJ databases">
        <authorList>
            <person name="Nowell W R."/>
        </authorList>
    </citation>
    <scope>NUCLEOTIDE SEQUENCE</scope>
</reference>
<dbReference type="Proteomes" id="UP000663845">
    <property type="component" value="Unassembled WGS sequence"/>
</dbReference>
<dbReference type="EMBL" id="CAJNOG010000335">
    <property type="protein sequence ID" value="CAF1181637.1"/>
    <property type="molecule type" value="Genomic_DNA"/>
</dbReference>
<accession>A0A814UYU9</accession>
<organism evidence="2 3">
    <name type="scientific">Adineta steineri</name>
    <dbReference type="NCBI Taxonomy" id="433720"/>
    <lineage>
        <taxon>Eukaryota</taxon>
        <taxon>Metazoa</taxon>
        <taxon>Spiralia</taxon>
        <taxon>Gnathifera</taxon>
        <taxon>Rotifera</taxon>
        <taxon>Eurotatoria</taxon>
        <taxon>Bdelloidea</taxon>
        <taxon>Adinetida</taxon>
        <taxon>Adinetidae</taxon>
        <taxon>Adineta</taxon>
    </lineage>
</organism>
<comment type="caution">
    <text evidence="2">The sequence shown here is derived from an EMBL/GenBank/DDBJ whole genome shotgun (WGS) entry which is preliminary data.</text>
</comment>
<proteinExistence type="predicted"/>
<evidence type="ECO:0000313" key="2">
    <source>
        <dbReference type="EMBL" id="CAF1181637.1"/>
    </source>
</evidence>
<name>A0A814UYU9_9BILA</name>